<gene>
    <name evidence="3" type="ORF">EZS28_050433</name>
</gene>
<feature type="transmembrane region" description="Helical" evidence="2">
    <location>
        <begin position="91"/>
        <end position="115"/>
    </location>
</feature>
<comment type="caution">
    <text evidence="3">The sequence shown here is derived from an EMBL/GenBank/DDBJ whole genome shotgun (WGS) entry which is preliminary data.</text>
</comment>
<dbReference type="EMBL" id="SNRW01037013">
    <property type="protein sequence ID" value="KAA6354040.1"/>
    <property type="molecule type" value="Genomic_DNA"/>
</dbReference>
<reference evidence="3 4" key="1">
    <citation type="submission" date="2019-03" db="EMBL/GenBank/DDBJ databases">
        <title>Single cell metagenomics reveals metabolic interactions within the superorganism composed of flagellate Streblomastix strix and complex community of Bacteroidetes bacteria on its surface.</title>
        <authorList>
            <person name="Treitli S.C."/>
            <person name="Kolisko M."/>
            <person name="Husnik F."/>
            <person name="Keeling P."/>
            <person name="Hampl V."/>
        </authorList>
    </citation>
    <scope>NUCLEOTIDE SEQUENCE [LARGE SCALE GENOMIC DNA]</scope>
    <source>
        <strain evidence="3">ST1C</strain>
    </source>
</reference>
<keyword evidence="2" id="KW-0472">Membrane</keyword>
<accession>A0A5J4T945</accession>
<evidence type="ECO:0000256" key="1">
    <source>
        <dbReference type="SAM" id="MobiDB-lite"/>
    </source>
</evidence>
<evidence type="ECO:0000313" key="3">
    <source>
        <dbReference type="EMBL" id="KAA6354040.1"/>
    </source>
</evidence>
<feature type="region of interest" description="Disordered" evidence="1">
    <location>
        <begin position="1"/>
        <end position="23"/>
    </location>
</feature>
<dbReference type="AlphaFoldDB" id="A0A5J4T945"/>
<dbReference type="Proteomes" id="UP000324800">
    <property type="component" value="Unassembled WGS sequence"/>
</dbReference>
<keyword evidence="2" id="KW-1133">Transmembrane helix</keyword>
<sequence length="149" mass="16896">NHLIKQADDTCKTEPPPEPVPPNSTVKVVFDKKHLFEGIIESNSKECDDFLERLKESECKDIKDPDEKQKCFDKYTVDDVIKLLRAMVGGFVDVVICIALYVLLYLVLNVIAGFYNCFVKAPYADVDDPNNRLTTTVREYRADGGEGLY</sequence>
<feature type="compositionally biased region" description="Basic and acidic residues" evidence="1">
    <location>
        <begin position="1"/>
        <end position="12"/>
    </location>
</feature>
<feature type="non-terminal residue" evidence="3">
    <location>
        <position position="1"/>
    </location>
</feature>
<protein>
    <submittedName>
        <fullName evidence="3">Uncharacterized protein</fullName>
    </submittedName>
</protein>
<name>A0A5J4T945_9EUKA</name>
<evidence type="ECO:0000313" key="4">
    <source>
        <dbReference type="Proteomes" id="UP000324800"/>
    </source>
</evidence>
<keyword evidence="2" id="KW-0812">Transmembrane</keyword>
<organism evidence="3 4">
    <name type="scientific">Streblomastix strix</name>
    <dbReference type="NCBI Taxonomy" id="222440"/>
    <lineage>
        <taxon>Eukaryota</taxon>
        <taxon>Metamonada</taxon>
        <taxon>Preaxostyla</taxon>
        <taxon>Oxymonadida</taxon>
        <taxon>Streblomastigidae</taxon>
        <taxon>Streblomastix</taxon>
    </lineage>
</organism>
<evidence type="ECO:0000256" key="2">
    <source>
        <dbReference type="SAM" id="Phobius"/>
    </source>
</evidence>
<proteinExistence type="predicted"/>